<reference evidence="1" key="1">
    <citation type="submission" date="2020-12" db="EMBL/GenBank/DDBJ databases">
        <title>Burkholderia cepacia complex in Mexico.</title>
        <authorList>
            <person name="Estrada P."/>
        </authorList>
    </citation>
    <scope>NUCLEOTIDE SEQUENCE</scope>
    <source>
        <strain evidence="1">871</strain>
    </source>
</reference>
<comment type="caution">
    <text evidence="1">The sequence shown here is derived from an EMBL/GenBank/DDBJ whole genome shotgun (WGS) entry which is preliminary data.</text>
</comment>
<organism evidence="1 2">
    <name type="scientific">Burkholderia cepacia</name>
    <name type="common">Pseudomonas cepacia</name>
    <dbReference type="NCBI Taxonomy" id="292"/>
    <lineage>
        <taxon>Bacteria</taxon>
        <taxon>Pseudomonadati</taxon>
        <taxon>Pseudomonadota</taxon>
        <taxon>Betaproteobacteria</taxon>
        <taxon>Burkholderiales</taxon>
        <taxon>Burkholderiaceae</taxon>
        <taxon>Burkholderia</taxon>
        <taxon>Burkholderia cepacia complex</taxon>
    </lineage>
</organism>
<dbReference type="RefSeq" id="WP_198110532.1">
    <property type="nucleotide sequence ID" value="NZ_JAEDXF010000004.1"/>
</dbReference>
<dbReference type="AlphaFoldDB" id="A0A8I1AR82"/>
<name>A0A8I1AR82_BURCE</name>
<accession>A0A8I1AR82</accession>
<dbReference type="Proteomes" id="UP000645612">
    <property type="component" value="Unassembled WGS sequence"/>
</dbReference>
<evidence type="ECO:0000313" key="2">
    <source>
        <dbReference type="Proteomes" id="UP000645612"/>
    </source>
</evidence>
<dbReference type="EMBL" id="JAEDXG010000004">
    <property type="protein sequence ID" value="MBH9696142.1"/>
    <property type="molecule type" value="Genomic_DNA"/>
</dbReference>
<protein>
    <submittedName>
        <fullName evidence="1">Uncharacterized protein</fullName>
    </submittedName>
</protein>
<evidence type="ECO:0000313" key="1">
    <source>
        <dbReference type="EMBL" id="MBH9696142.1"/>
    </source>
</evidence>
<sequence>MSPTVLLARPHTFIVSEMKPFLEEAGFKVSKAERVTELADLSRGCVGAVISLAVSSSMDASAEEVIKHLRQARPTLPLLFAALLPYAKAKESLERIGKQAGLSPKVLGLDDGGLNRSELGSPTGLLYLSKDDLAGPDTRQQAMHAIRRHFGLDRR</sequence>
<gene>
    <name evidence="1" type="ORF">JAO13_06760</name>
</gene>
<proteinExistence type="predicted"/>